<feature type="compositionally biased region" description="Polar residues" evidence="1">
    <location>
        <begin position="1"/>
        <end position="13"/>
    </location>
</feature>
<proteinExistence type="predicted"/>
<gene>
    <name evidence="2" type="ORF">GGX14DRAFT_144879</name>
</gene>
<sequence length="118" mass="13252">MTSLALSNSHSQASLRTPPSPGSLSSSSSKKSLKREDEENLTITAKLSPSTRHGKQKSQEDLRLLAISTHMTELSYTISDIQTRIFDPRAPSQVADLRRHCRNHYSHRPVPNESRRTD</sequence>
<name>A0AAD6YN96_9AGAR</name>
<feature type="region of interest" description="Disordered" evidence="1">
    <location>
        <begin position="1"/>
        <end position="59"/>
    </location>
</feature>
<feature type="compositionally biased region" description="Low complexity" evidence="1">
    <location>
        <begin position="14"/>
        <end position="30"/>
    </location>
</feature>
<dbReference type="EMBL" id="JARJCW010000005">
    <property type="protein sequence ID" value="KAJ7224193.1"/>
    <property type="molecule type" value="Genomic_DNA"/>
</dbReference>
<keyword evidence="3" id="KW-1185">Reference proteome</keyword>
<accession>A0AAD6YN96</accession>
<organism evidence="2 3">
    <name type="scientific">Mycena pura</name>
    <dbReference type="NCBI Taxonomy" id="153505"/>
    <lineage>
        <taxon>Eukaryota</taxon>
        <taxon>Fungi</taxon>
        <taxon>Dikarya</taxon>
        <taxon>Basidiomycota</taxon>
        <taxon>Agaricomycotina</taxon>
        <taxon>Agaricomycetes</taxon>
        <taxon>Agaricomycetidae</taxon>
        <taxon>Agaricales</taxon>
        <taxon>Marasmiineae</taxon>
        <taxon>Mycenaceae</taxon>
        <taxon>Mycena</taxon>
    </lineage>
</organism>
<evidence type="ECO:0000313" key="3">
    <source>
        <dbReference type="Proteomes" id="UP001219525"/>
    </source>
</evidence>
<feature type="compositionally biased region" description="Polar residues" evidence="1">
    <location>
        <begin position="41"/>
        <end position="51"/>
    </location>
</feature>
<protein>
    <submittedName>
        <fullName evidence="2">Uncharacterized protein</fullName>
    </submittedName>
</protein>
<reference evidence="2" key="1">
    <citation type="submission" date="2023-03" db="EMBL/GenBank/DDBJ databases">
        <title>Massive genome expansion in bonnet fungi (Mycena s.s.) driven by repeated elements and novel gene families across ecological guilds.</title>
        <authorList>
            <consortium name="Lawrence Berkeley National Laboratory"/>
            <person name="Harder C.B."/>
            <person name="Miyauchi S."/>
            <person name="Viragh M."/>
            <person name="Kuo A."/>
            <person name="Thoen E."/>
            <person name="Andreopoulos B."/>
            <person name="Lu D."/>
            <person name="Skrede I."/>
            <person name="Drula E."/>
            <person name="Henrissat B."/>
            <person name="Morin E."/>
            <person name="Kohler A."/>
            <person name="Barry K."/>
            <person name="LaButti K."/>
            <person name="Morin E."/>
            <person name="Salamov A."/>
            <person name="Lipzen A."/>
            <person name="Mereny Z."/>
            <person name="Hegedus B."/>
            <person name="Baldrian P."/>
            <person name="Stursova M."/>
            <person name="Weitz H."/>
            <person name="Taylor A."/>
            <person name="Grigoriev I.V."/>
            <person name="Nagy L.G."/>
            <person name="Martin F."/>
            <person name="Kauserud H."/>
        </authorList>
    </citation>
    <scope>NUCLEOTIDE SEQUENCE</scope>
    <source>
        <strain evidence="2">9144</strain>
    </source>
</reference>
<dbReference type="Proteomes" id="UP001219525">
    <property type="component" value="Unassembled WGS sequence"/>
</dbReference>
<comment type="caution">
    <text evidence="2">The sequence shown here is derived from an EMBL/GenBank/DDBJ whole genome shotgun (WGS) entry which is preliminary data.</text>
</comment>
<dbReference type="AlphaFoldDB" id="A0AAD6YN96"/>
<evidence type="ECO:0000256" key="1">
    <source>
        <dbReference type="SAM" id="MobiDB-lite"/>
    </source>
</evidence>
<evidence type="ECO:0000313" key="2">
    <source>
        <dbReference type="EMBL" id="KAJ7224193.1"/>
    </source>
</evidence>